<dbReference type="Proteomes" id="UP000579812">
    <property type="component" value="Unassembled WGS sequence"/>
</dbReference>
<evidence type="ECO:0000256" key="1">
    <source>
        <dbReference type="SAM" id="MobiDB-lite"/>
    </source>
</evidence>
<evidence type="ECO:0000313" key="3">
    <source>
        <dbReference type="Proteomes" id="UP000579812"/>
    </source>
</evidence>
<proteinExistence type="predicted"/>
<comment type="caution">
    <text evidence="2">The sequence shown here is derived from an EMBL/GenBank/DDBJ whole genome shotgun (WGS) entry which is preliminary data.</text>
</comment>
<feature type="region of interest" description="Disordered" evidence="1">
    <location>
        <begin position="60"/>
        <end position="102"/>
    </location>
</feature>
<dbReference type="AlphaFoldDB" id="A0A7J6CP74"/>
<reference evidence="2 3" key="1">
    <citation type="submission" date="2020-04" db="EMBL/GenBank/DDBJ databases">
        <title>Chromosome-level genome assembly of a cyprinid fish Onychostoma macrolepis by integration of Nanopore Sequencing, Bionano and Hi-C technology.</title>
        <authorList>
            <person name="Wang D."/>
        </authorList>
    </citation>
    <scope>NUCLEOTIDE SEQUENCE [LARGE SCALE GENOMIC DNA]</scope>
    <source>
        <strain evidence="2">SWU-2019</strain>
        <tissue evidence="2">Muscle</tissue>
    </source>
</reference>
<organism evidence="2 3">
    <name type="scientific">Onychostoma macrolepis</name>
    <dbReference type="NCBI Taxonomy" id="369639"/>
    <lineage>
        <taxon>Eukaryota</taxon>
        <taxon>Metazoa</taxon>
        <taxon>Chordata</taxon>
        <taxon>Craniata</taxon>
        <taxon>Vertebrata</taxon>
        <taxon>Euteleostomi</taxon>
        <taxon>Actinopterygii</taxon>
        <taxon>Neopterygii</taxon>
        <taxon>Teleostei</taxon>
        <taxon>Ostariophysi</taxon>
        <taxon>Cypriniformes</taxon>
        <taxon>Cyprinidae</taxon>
        <taxon>Acrossocheilinae</taxon>
        <taxon>Onychostoma</taxon>
    </lineage>
</organism>
<name>A0A7J6CP74_9TELE</name>
<gene>
    <name evidence="2" type="ORF">G5714_009947</name>
</gene>
<dbReference type="EMBL" id="JAAMOB010000009">
    <property type="protein sequence ID" value="KAF4108874.1"/>
    <property type="molecule type" value="Genomic_DNA"/>
</dbReference>
<keyword evidence="3" id="KW-1185">Reference proteome</keyword>
<feature type="compositionally biased region" description="Low complexity" evidence="1">
    <location>
        <begin position="60"/>
        <end position="87"/>
    </location>
</feature>
<accession>A0A7J6CP74</accession>
<sequence>MLLGQSSSSHPFTSCFTDENITELKCPPTGAGTESGEATAATWPWFILMDEAIGGRPSISPPVLISSSIQNEPGPSSSSASVSVAASPPSPQAGRKKRKRSSDLMDFLKLDAEKEDARERAAVERSERFLSLFETFINKF</sequence>
<protein>
    <submittedName>
        <fullName evidence="2">Uncharacterized protein</fullName>
    </submittedName>
</protein>
<evidence type="ECO:0000313" key="2">
    <source>
        <dbReference type="EMBL" id="KAF4108874.1"/>
    </source>
</evidence>